<name>A0A2A6E3D7_9BACL</name>
<evidence type="ECO:0000256" key="8">
    <source>
        <dbReference type="ARBA" id="ARBA00022741"/>
    </source>
</evidence>
<evidence type="ECO:0000256" key="1">
    <source>
        <dbReference type="ARBA" id="ARBA00000085"/>
    </source>
</evidence>
<evidence type="ECO:0000256" key="2">
    <source>
        <dbReference type="ARBA" id="ARBA00004651"/>
    </source>
</evidence>
<comment type="subcellular location">
    <subcellularLocation>
        <location evidence="2">Cell membrane</location>
        <topology evidence="2">Multi-pass membrane protein</topology>
    </subcellularLocation>
</comment>
<feature type="domain" description="HAMP" evidence="17">
    <location>
        <begin position="190"/>
        <end position="244"/>
    </location>
</feature>
<dbReference type="Gene3D" id="6.10.340.10">
    <property type="match status" value="1"/>
</dbReference>
<feature type="region of interest" description="Disordered" evidence="14">
    <location>
        <begin position="291"/>
        <end position="310"/>
    </location>
</feature>
<dbReference type="SMART" id="SM00304">
    <property type="entry name" value="HAMP"/>
    <property type="match status" value="1"/>
</dbReference>
<evidence type="ECO:0000256" key="6">
    <source>
        <dbReference type="ARBA" id="ARBA00022679"/>
    </source>
</evidence>
<feature type="transmembrane region" description="Helical" evidence="15">
    <location>
        <begin position="9"/>
        <end position="30"/>
    </location>
</feature>
<dbReference type="InterPro" id="IPR005467">
    <property type="entry name" value="His_kinase_dom"/>
</dbReference>
<dbReference type="GO" id="GO:0005886">
    <property type="term" value="C:plasma membrane"/>
    <property type="evidence" value="ECO:0007669"/>
    <property type="project" value="UniProtKB-SubCell"/>
</dbReference>
<dbReference type="GO" id="GO:0005524">
    <property type="term" value="F:ATP binding"/>
    <property type="evidence" value="ECO:0007669"/>
    <property type="project" value="UniProtKB-KW"/>
</dbReference>
<dbReference type="SMART" id="SM00388">
    <property type="entry name" value="HisKA"/>
    <property type="match status" value="1"/>
</dbReference>
<dbReference type="PANTHER" id="PTHR45436">
    <property type="entry name" value="SENSOR HISTIDINE KINASE YKOH"/>
    <property type="match status" value="1"/>
</dbReference>
<sequence>MSIRTRMTLWYTAVLTATLLLFGSVLYSVMRLTLYRDLRQELRETSYRIYSQISAEQLPFLFGGQIVLRLPNLNAFQSSNIFIQLVGADGRLLDKSANLGRQNIPLLQAHFEQAAQGRPFYASVDLPEVRYRLLLMYTPLMVDGRFVAVLQVGGLTDDIEAFLRKLSLILVATAAVGVLVAATFGSYLARKALKPIDVVIEAANRIQEGRDLGLRIPRRGPNDEIGRLTDTINGMLERIQAAYEELDHLYRMQRRFVSDASHELRTPLTTIRGNIEFLEKVWSSLSTRAGLVPADGEQGGRPEGTEMPDEETVRATVEAMRDIASEAERMSRLINDLLSLARADAGYRMHKEPVELKPVVEEVVRKAQMLPRSAEWIVGDLSTLDGLFVHGNRDYLQQLLFIFIDNAFKYTPSGEVELSIERMGDRVGFRIRDTGIGMDKDDVPHIFERFYRADVSRGRTAGTGLGLAIAKWILDEHGGSVEVLTGPGRGTTFVVWLPLWFPPANDSGIMGKNEDG</sequence>
<evidence type="ECO:0000259" key="16">
    <source>
        <dbReference type="PROSITE" id="PS50109"/>
    </source>
</evidence>
<keyword evidence="7 15" id="KW-0812">Transmembrane</keyword>
<dbReference type="PANTHER" id="PTHR45436:SF5">
    <property type="entry name" value="SENSOR HISTIDINE KINASE TRCS"/>
    <property type="match status" value="1"/>
</dbReference>
<keyword evidence="10" id="KW-0067">ATP-binding</keyword>
<dbReference type="InterPro" id="IPR003661">
    <property type="entry name" value="HisK_dim/P_dom"/>
</dbReference>
<keyword evidence="6" id="KW-0808">Transferase</keyword>
<evidence type="ECO:0000256" key="5">
    <source>
        <dbReference type="ARBA" id="ARBA00022553"/>
    </source>
</evidence>
<dbReference type="InterPro" id="IPR004358">
    <property type="entry name" value="Sig_transdc_His_kin-like_C"/>
</dbReference>
<protein>
    <recommendedName>
        <fullName evidence="3">histidine kinase</fullName>
        <ecNumber evidence="3">2.7.13.3</ecNumber>
    </recommendedName>
</protein>
<dbReference type="CDD" id="cd00082">
    <property type="entry name" value="HisKA"/>
    <property type="match status" value="1"/>
</dbReference>
<dbReference type="CDD" id="cd06225">
    <property type="entry name" value="HAMP"/>
    <property type="match status" value="1"/>
</dbReference>
<keyword evidence="11 15" id="KW-1133">Transmembrane helix</keyword>
<evidence type="ECO:0000256" key="7">
    <source>
        <dbReference type="ARBA" id="ARBA00022692"/>
    </source>
</evidence>
<keyword evidence="5" id="KW-0597">Phosphoprotein</keyword>
<gene>
    <name evidence="18" type="ORF">BLM47_01635</name>
</gene>
<dbReference type="InterPro" id="IPR050428">
    <property type="entry name" value="TCS_sensor_his_kinase"/>
</dbReference>
<dbReference type="PROSITE" id="PS50109">
    <property type="entry name" value="HIS_KIN"/>
    <property type="match status" value="1"/>
</dbReference>
<dbReference type="EC" id="2.7.13.3" evidence="3"/>
<dbReference type="Proteomes" id="UP000243688">
    <property type="component" value="Unassembled WGS sequence"/>
</dbReference>
<evidence type="ECO:0000313" key="18">
    <source>
        <dbReference type="EMBL" id="PDO11541.1"/>
    </source>
</evidence>
<dbReference type="Pfam" id="PF00672">
    <property type="entry name" value="HAMP"/>
    <property type="match status" value="1"/>
</dbReference>
<dbReference type="GO" id="GO:0000155">
    <property type="term" value="F:phosphorelay sensor kinase activity"/>
    <property type="evidence" value="ECO:0007669"/>
    <property type="project" value="InterPro"/>
</dbReference>
<keyword evidence="9" id="KW-0418">Kinase</keyword>
<dbReference type="Pfam" id="PF00512">
    <property type="entry name" value="HisKA"/>
    <property type="match status" value="1"/>
</dbReference>
<dbReference type="CDD" id="cd00075">
    <property type="entry name" value="HATPase"/>
    <property type="match status" value="1"/>
</dbReference>
<dbReference type="InterPro" id="IPR003594">
    <property type="entry name" value="HATPase_dom"/>
</dbReference>
<dbReference type="EMBL" id="MOXJ01000002">
    <property type="protein sequence ID" value="PDO11541.1"/>
    <property type="molecule type" value="Genomic_DNA"/>
</dbReference>
<keyword evidence="4" id="KW-1003">Cell membrane</keyword>
<evidence type="ECO:0000256" key="15">
    <source>
        <dbReference type="SAM" id="Phobius"/>
    </source>
</evidence>
<comment type="catalytic activity">
    <reaction evidence="1">
        <text>ATP + protein L-histidine = ADP + protein N-phospho-L-histidine.</text>
        <dbReference type="EC" id="2.7.13.3"/>
    </reaction>
</comment>
<comment type="caution">
    <text evidence="18">The sequence shown here is derived from an EMBL/GenBank/DDBJ whole genome shotgun (WGS) entry which is preliminary data.</text>
</comment>
<evidence type="ECO:0000256" key="13">
    <source>
        <dbReference type="ARBA" id="ARBA00023136"/>
    </source>
</evidence>
<evidence type="ECO:0000313" key="19">
    <source>
        <dbReference type="Proteomes" id="UP000243688"/>
    </source>
</evidence>
<dbReference type="Gene3D" id="1.10.287.130">
    <property type="match status" value="1"/>
</dbReference>
<dbReference type="InterPro" id="IPR003660">
    <property type="entry name" value="HAMP_dom"/>
</dbReference>
<dbReference type="PRINTS" id="PR00344">
    <property type="entry name" value="BCTRLSENSOR"/>
</dbReference>
<dbReference type="SUPFAM" id="SSF158472">
    <property type="entry name" value="HAMP domain-like"/>
    <property type="match status" value="1"/>
</dbReference>
<evidence type="ECO:0000259" key="17">
    <source>
        <dbReference type="PROSITE" id="PS50885"/>
    </source>
</evidence>
<evidence type="ECO:0000256" key="11">
    <source>
        <dbReference type="ARBA" id="ARBA00022989"/>
    </source>
</evidence>
<dbReference type="AlphaFoldDB" id="A0A2A6E3D7"/>
<evidence type="ECO:0000256" key="9">
    <source>
        <dbReference type="ARBA" id="ARBA00022777"/>
    </source>
</evidence>
<keyword evidence="12" id="KW-0902">Two-component regulatory system</keyword>
<feature type="transmembrane region" description="Helical" evidence="15">
    <location>
        <begin position="168"/>
        <end position="189"/>
    </location>
</feature>
<evidence type="ECO:0000256" key="12">
    <source>
        <dbReference type="ARBA" id="ARBA00023012"/>
    </source>
</evidence>
<evidence type="ECO:0000256" key="14">
    <source>
        <dbReference type="SAM" id="MobiDB-lite"/>
    </source>
</evidence>
<dbReference type="FunFam" id="3.30.565.10:FF:000006">
    <property type="entry name" value="Sensor histidine kinase WalK"/>
    <property type="match status" value="1"/>
</dbReference>
<organism evidence="18 19">
    <name type="scientific">Candidatus Reconcilbacillus cellulovorans</name>
    <dbReference type="NCBI Taxonomy" id="1906605"/>
    <lineage>
        <taxon>Bacteria</taxon>
        <taxon>Bacillati</taxon>
        <taxon>Bacillota</taxon>
        <taxon>Bacilli</taxon>
        <taxon>Bacillales</taxon>
        <taxon>Paenibacillaceae</taxon>
        <taxon>Candidatus Reconcilbacillus</taxon>
    </lineage>
</organism>
<dbReference type="Pfam" id="PF02518">
    <property type="entry name" value="HATPase_c"/>
    <property type="match status" value="1"/>
</dbReference>
<evidence type="ECO:0000256" key="10">
    <source>
        <dbReference type="ARBA" id="ARBA00022840"/>
    </source>
</evidence>
<evidence type="ECO:0000256" key="4">
    <source>
        <dbReference type="ARBA" id="ARBA00022475"/>
    </source>
</evidence>
<dbReference type="SMART" id="SM00387">
    <property type="entry name" value="HATPase_c"/>
    <property type="match status" value="1"/>
</dbReference>
<accession>A0A2A6E3D7</accession>
<feature type="domain" description="Histidine kinase" evidence="16">
    <location>
        <begin position="259"/>
        <end position="501"/>
    </location>
</feature>
<evidence type="ECO:0000256" key="3">
    <source>
        <dbReference type="ARBA" id="ARBA00012438"/>
    </source>
</evidence>
<keyword evidence="13 15" id="KW-0472">Membrane</keyword>
<dbReference type="SUPFAM" id="SSF47384">
    <property type="entry name" value="Homodimeric domain of signal transducing histidine kinase"/>
    <property type="match status" value="1"/>
</dbReference>
<dbReference type="Gene3D" id="3.30.565.10">
    <property type="entry name" value="Histidine kinase-like ATPase, C-terminal domain"/>
    <property type="match status" value="1"/>
</dbReference>
<dbReference type="PROSITE" id="PS50885">
    <property type="entry name" value="HAMP"/>
    <property type="match status" value="1"/>
</dbReference>
<dbReference type="InterPro" id="IPR036890">
    <property type="entry name" value="HATPase_C_sf"/>
</dbReference>
<proteinExistence type="predicted"/>
<dbReference type="SUPFAM" id="SSF55874">
    <property type="entry name" value="ATPase domain of HSP90 chaperone/DNA topoisomerase II/histidine kinase"/>
    <property type="match status" value="1"/>
</dbReference>
<reference evidence="18 19" key="1">
    <citation type="submission" date="2016-12" db="EMBL/GenBank/DDBJ databases">
        <title>Candidatus Reconcilibacillus cellulovorans genome.</title>
        <authorList>
            <person name="Kolinko S."/>
            <person name="Wu Y.-W."/>
            <person name="Tachea F."/>
            <person name="Denzel E."/>
            <person name="Hiras J."/>
            <person name="Baecker N."/>
            <person name="Chan L.J."/>
            <person name="Eichorst S.A."/>
            <person name="Frey D."/>
            <person name="Adams P.D."/>
            <person name="Pray T."/>
            <person name="Tanjore D."/>
            <person name="Petzold C.J."/>
            <person name="Gladden J.M."/>
            <person name="Simmons B.A."/>
            <person name="Singer S.W."/>
        </authorList>
    </citation>
    <scope>NUCLEOTIDE SEQUENCE [LARGE SCALE GENOMIC DNA]</scope>
    <source>
        <strain evidence="18">JTherm</strain>
    </source>
</reference>
<dbReference type="InterPro" id="IPR036097">
    <property type="entry name" value="HisK_dim/P_sf"/>
</dbReference>
<keyword evidence="8" id="KW-0547">Nucleotide-binding</keyword>